<sequence length="797" mass="87753">MSSAAVHPIWSALNHKLASGLTGYLLEPQKIASATKPELWQAVATAFPVLRYLRQQSEQFNVPPSFIRFMHPLRYILQKLDVVPFTWWELVPLEDPDLKPLDKGFEIPFVAPPKLQVFPDEVTFAQAYSISAQHPLEGVDFVSPDNRPGGKADVSKRAPGAMHLGPPSSTPRSAKVGPPVSTRASTPTPKPKSKAKTKGIVATPVPTPGAGPSMSLRTRAAAASPSPEGPAVSSLKRGRSPDDLALVPTPAPVAKVPAKKRARVKVEEPEPESDHDDDRVRVKHMPNRPAGSVVPEYDYKANKPSVVNALAKALSSALQLKNRISSGLICPLAEIEADGTGFNVAANAPTEHGLLYVIRTKPKKPVARFFSHIAPFSIARQTKSKAKKEDVEREPKYMPLPKIPSEPILEVDLADAGLPPSSCVMCILRNVACTRIGFGASCVQCQLSEPKLCDHVKTIEELIIFHSEIARNYAMASDVTEVILSEFVASAKRAQTAGMLYREASDDLRVRFRWFIAHVFKCIRLMGTAKFFERFAGAGASLAVQRHVQLLIEQFNWAERPDATRGDTVPVDYTQLDADRFFSMNFDALEHDEFFCLDPEDPFGLITVGIDDAPIVNVVQNDGTLRAAASSSERQEPRARPIAMTICAAGVGSPHTPFAGAPGPSKRVQAIMARVQAKRRDRNALSLEKMGVNNARKTHQSKATLEKAKFERSSRDTSVVIFSVSKTHYQHQAESVRRTRGDQHLRSHINRELTVGQPNYREQLVYRPVLKEVHIPCPWKFGRIDYGPNEGDPEIFD</sequence>
<feature type="region of interest" description="Disordered" evidence="1">
    <location>
        <begin position="138"/>
        <end position="296"/>
    </location>
</feature>
<reference evidence="2" key="1">
    <citation type="submission" date="2023-03" db="EMBL/GenBank/DDBJ databases">
        <title>Massive genome expansion in bonnet fungi (Mycena s.s.) driven by repeated elements and novel gene families across ecological guilds.</title>
        <authorList>
            <consortium name="Lawrence Berkeley National Laboratory"/>
            <person name="Harder C.B."/>
            <person name="Miyauchi S."/>
            <person name="Viragh M."/>
            <person name="Kuo A."/>
            <person name="Thoen E."/>
            <person name="Andreopoulos B."/>
            <person name="Lu D."/>
            <person name="Skrede I."/>
            <person name="Drula E."/>
            <person name="Henrissat B."/>
            <person name="Morin E."/>
            <person name="Kohler A."/>
            <person name="Barry K."/>
            <person name="LaButti K."/>
            <person name="Morin E."/>
            <person name="Salamov A."/>
            <person name="Lipzen A."/>
            <person name="Mereny Z."/>
            <person name="Hegedus B."/>
            <person name="Baldrian P."/>
            <person name="Stursova M."/>
            <person name="Weitz H."/>
            <person name="Taylor A."/>
            <person name="Grigoriev I.V."/>
            <person name="Nagy L.G."/>
            <person name="Martin F."/>
            <person name="Kauserud H."/>
        </authorList>
    </citation>
    <scope>NUCLEOTIDE SEQUENCE</scope>
    <source>
        <strain evidence="2">CBHHK200</strain>
    </source>
</reference>
<evidence type="ECO:0000313" key="3">
    <source>
        <dbReference type="Proteomes" id="UP001218188"/>
    </source>
</evidence>
<dbReference type="EMBL" id="JARJCM010000200">
    <property type="protein sequence ID" value="KAJ7022888.1"/>
    <property type="molecule type" value="Genomic_DNA"/>
</dbReference>
<protein>
    <submittedName>
        <fullName evidence="2">Uncharacterized protein</fullName>
    </submittedName>
</protein>
<comment type="caution">
    <text evidence="2">The sequence shown here is derived from an EMBL/GenBank/DDBJ whole genome shotgun (WGS) entry which is preliminary data.</text>
</comment>
<dbReference type="AlphaFoldDB" id="A0AAD6S839"/>
<proteinExistence type="predicted"/>
<organism evidence="2 3">
    <name type="scientific">Mycena alexandri</name>
    <dbReference type="NCBI Taxonomy" id="1745969"/>
    <lineage>
        <taxon>Eukaryota</taxon>
        <taxon>Fungi</taxon>
        <taxon>Dikarya</taxon>
        <taxon>Basidiomycota</taxon>
        <taxon>Agaricomycotina</taxon>
        <taxon>Agaricomycetes</taxon>
        <taxon>Agaricomycetidae</taxon>
        <taxon>Agaricales</taxon>
        <taxon>Marasmiineae</taxon>
        <taxon>Mycenaceae</taxon>
        <taxon>Mycena</taxon>
    </lineage>
</organism>
<accession>A0AAD6S839</accession>
<evidence type="ECO:0000313" key="2">
    <source>
        <dbReference type="EMBL" id="KAJ7022888.1"/>
    </source>
</evidence>
<keyword evidence="3" id="KW-1185">Reference proteome</keyword>
<dbReference type="Proteomes" id="UP001218188">
    <property type="component" value="Unassembled WGS sequence"/>
</dbReference>
<feature type="compositionally biased region" description="Low complexity" evidence="1">
    <location>
        <begin position="220"/>
        <end position="234"/>
    </location>
</feature>
<evidence type="ECO:0000256" key="1">
    <source>
        <dbReference type="SAM" id="MobiDB-lite"/>
    </source>
</evidence>
<gene>
    <name evidence="2" type="ORF">C8F04DRAFT_1194048</name>
</gene>
<name>A0AAD6S839_9AGAR</name>